<keyword evidence="4" id="KW-1185">Reference proteome</keyword>
<dbReference type="Proteomes" id="UP000215223">
    <property type="component" value="Unassembled WGS sequence"/>
</dbReference>
<evidence type="ECO:0000313" key="4">
    <source>
        <dbReference type="Proteomes" id="UP000215223"/>
    </source>
</evidence>
<dbReference type="EMBL" id="NMQT01000167">
    <property type="protein sequence ID" value="OXM45534.1"/>
    <property type="molecule type" value="Genomic_DNA"/>
</dbReference>
<keyword evidence="1" id="KW-0812">Transmembrane</keyword>
<organism evidence="3 4">
    <name type="scientific">Amycolatopsis thailandensis</name>
    <dbReference type="NCBI Taxonomy" id="589330"/>
    <lineage>
        <taxon>Bacteria</taxon>
        <taxon>Bacillati</taxon>
        <taxon>Actinomycetota</taxon>
        <taxon>Actinomycetes</taxon>
        <taxon>Pseudonocardiales</taxon>
        <taxon>Pseudonocardiaceae</taxon>
        <taxon>Amycolatopsis</taxon>
    </lineage>
</organism>
<keyword evidence="1" id="KW-1133">Transmembrane helix</keyword>
<dbReference type="AlphaFoldDB" id="A0A229RGL2"/>
<gene>
    <name evidence="3" type="ORF">CFP71_38685</name>
</gene>
<feature type="signal peptide" evidence="2">
    <location>
        <begin position="1"/>
        <end position="30"/>
    </location>
</feature>
<comment type="caution">
    <text evidence="3">The sequence shown here is derived from an EMBL/GenBank/DDBJ whole genome shotgun (WGS) entry which is preliminary data.</text>
</comment>
<evidence type="ECO:0000256" key="2">
    <source>
        <dbReference type="SAM" id="SignalP"/>
    </source>
</evidence>
<protein>
    <submittedName>
        <fullName evidence="3">Uncharacterized protein</fullName>
    </submittedName>
</protein>
<reference evidence="3 4" key="1">
    <citation type="submission" date="2017-07" db="EMBL/GenBank/DDBJ databases">
        <title>Amycolatopsis thailandensis Genome sequencing and assembly.</title>
        <authorList>
            <person name="Kaur N."/>
            <person name="Mayilraj S."/>
        </authorList>
    </citation>
    <scope>NUCLEOTIDE SEQUENCE [LARGE SCALE GENOMIC DNA]</scope>
    <source>
        <strain evidence="3 4">JCM 16380</strain>
    </source>
</reference>
<evidence type="ECO:0000313" key="3">
    <source>
        <dbReference type="EMBL" id="OXM45534.1"/>
    </source>
</evidence>
<keyword evidence="1" id="KW-0472">Membrane</keyword>
<feature type="transmembrane region" description="Helical" evidence="1">
    <location>
        <begin position="40"/>
        <end position="64"/>
    </location>
</feature>
<accession>A0A229RGL2</accession>
<evidence type="ECO:0000256" key="1">
    <source>
        <dbReference type="SAM" id="Phobius"/>
    </source>
</evidence>
<keyword evidence="2" id="KW-0732">Signal</keyword>
<feature type="chain" id="PRO_5012646811" evidence="2">
    <location>
        <begin position="31"/>
        <end position="109"/>
    </location>
</feature>
<sequence>MRSALPAARAAAVIAIPVALLVAGAVPASAAEATSRSEMAFGLLGPVGLIAVALGVVGMAFGVFRQRRKARSAAAAPAPVAPAQPATPHVAAMAEAVLTDDALARQQRR</sequence>
<proteinExistence type="predicted"/>
<dbReference type="RefSeq" id="WP_093938857.1">
    <property type="nucleotide sequence ID" value="NZ_NMQT01000167.1"/>
</dbReference>
<name>A0A229RGL2_9PSEU</name>